<dbReference type="CDD" id="cd00293">
    <property type="entry name" value="USP-like"/>
    <property type="match status" value="2"/>
</dbReference>
<dbReference type="PRINTS" id="PR01438">
    <property type="entry name" value="UNVRSLSTRESS"/>
</dbReference>
<comment type="similarity">
    <text evidence="1">Belongs to the universal stress protein A family.</text>
</comment>
<dbReference type="InterPro" id="IPR006015">
    <property type="entry name" value="Universal_stress_UspA"/>
</dbReference>
<keyword evidence="4" id="KW-1185">Reference proteome</keyword>
<dbReference type="RefSeq" id="WP_165441529.1">
    <property type="nucleotide sequence ID" value="NZ_SJPG01000001.1"/>
</dbReference>
<dbReference type="EMBL" id="SJPG01000001">
    <property type="protein sequence ID" value="TWT59668.1"/>
    <property type="molecule type" value="Genomic_DNA"/>
</dbReference>
<evidence type="ECO:0000313" key="3">
    <source>
        <dbReference type="EMBL" id="TWT59668.1"/>
    </source>
</evidence>
<gene>
    <name evidence="3" type="ORF">Pan54_03770</name>
</gene>
<feature type="domain" description="UspA" evidence="2">
    <location>
        <begin position="144"/>
        <end position="277"/>
    </location>
</feature>
<evidence type="ECO:0000256" key="1">
    <source>
        <dbReference type="ARBA" id="ARBA00008791"/>
    </source>
</evidence>
<organism evidence="3 4">
    <name type="scientific">Rubinisphaera italica</name>
    <dbReference type="NCBI Taxonomy" id="2527969"/>
    <lineage>
        <taxon>Bacteria</taxon>
        <taxon>Pseudomonadati</taxon>
        <taxon>Planctomycetota</taxon>
        <taxon>Planctomycetia</taxon>
        <taxon>Planctomycetales</taxon>
        <taxon>Planctomycetaceae</taxon>
        <taxon>Rubinisphaera</taxon>
    </lineage>
</organism>
<proteinExistence type="inferred from homology"/>
<accession>A0A5C5XA67</accession>
<evidence type="ECO:0000313" key="4">
    <source>
        <dbReference type="Proteomes" id="UP000316095"/>
    </source>
</evidence>
<comment type="caution">
    <text evidence="3">The sequence shown here is derived from an EMBL/GenBank/DDBJ whole genome shotgun (WGS) entry which is preliminary data.</text>
</comment>
<dbReference type="Gene3D" id="3.40.50.620">
    <property type="entry name" value="HUPs"/>
    <property type="match status" value="2"/>
</dbReference>
<protein>
    <submittedName>
        <fullName evidence="3">Universal stress protein UspE</fullName>
    </submittedName>
</protein>
<dbReference type="InterPro" id="IPR014729">
    <property type="entry name" value="Rossmann-like_a/b/a_fold"/>
</dbReference>
<dbReference type="AlphaFoldDB" id="A0A5C5XA67"/>
<dbReference type="InterPro" id="IPR006016">
    <property type="entry name" value="UspA"/>
</dbReference>
<dbReference type="Pfam" id="PF00582">
    <property type="entry name" value="Usp"/>
    <property type="match status" value="2"/>
</dbReference>
<sequence>MKILLAYDGSEQSKAAGKFLRRFFYPTSDPIEIVCVIDALRDHSCRVLSDLQNEADLKLEAIQREFQVEDWNVETKRHEGEISKTLMKEAEVGGATLLVAGDRGLGKIDSLLLGNVSSHLVKQANCSVLIAKKFPEVDSREVVRILFPYDGSRAAESAVQWIESTNWRIPVELMLLNVMESQTDHMKKMAIANATYGELDALRIRLDKEMTTKLRRVETEVIEDDNIDKTILNAAVTWNADLILLGHHGHNKLIEHMLGSTAYHIAEHASCSVLVIR</sequence>
<dbReference type="SUPFAM" id="SSF52402">
    <property type="entry name" value="Adenine nucleotide alpha hydrolases-like"/>
    <property type="match status" value="2"/>
</dbReference>
<reference evidence="3 4" key="1">
    <citation type="submission" date="2019-02" db="EMBL/GenBank/DDBJ databases">
        <title>Deep-cultivation of Planctomycetes and their phenomic and genomic characterization uncovers novel biology.</title>
        <authorList>
            <person name="Wiegand S."/>
            <person name="Jogler M."/>
            <person name="Boedeker C."/>
            <person name="Pinto D."/>
            <person name="Vollmers J."/>
            <person name="Rivas-Marin E."/>
            <person name="Kohn T."/>
            <person name="Peeters S.H."/>
            <person name="Heuer A."/>
            <person name="Rast P."/>
            <person name="Oberbeckmann S."/>
            <person name="Bunk B."/>
            <person name="Jeske O."/>
            <person name="Meyerdierks A."/>
            <person name="Storesund J.E."/>
            <person name="Kallscheuer N."/>
            <person name="Luecker S."/>
            <person name="Lage O.M."/>
            <person name="Pohl T."/>
            <person name="Merkel B.J."/>
            <person name="Hornburger P."/>
            <person name="Mueller R.-W."/>
            <person name="Bruemmer F."/>
            <person name="Labrenz M."/>
            <person name="Spormann A.M."/>
            <person name="Op Den Camp H."/>
            <person name="Overmann J."/>
            <person name="Amann R."/>
            <person name="Jetten M.S.M."/>
            <person name="Mascher T."/>
            <person name="Medema M.H."/>
            <person name="Devos D.P."/>
            <person name="Kaster A.-K."/>
            <person name="Ovreas L."/>
            <person name="Rohde M."/>
            <person name="Galperin M.Y."/>
            <person name="Jogler C."/>
        </authorList>
    </citation>
    <scope>NUCLEOTIDE SEQUENCE [LARGE SCALE GENOMIC DNA]</scope>
    <source>
        <strain evidence="3 4">Pan54</strain>
    </source>
</reference>
<dbReference type="PANTHER" id="PTHR46268:SF6">
    <property type="entry name" value="UNIVERSAL STRESS PROTEIN UP12"/>
    <property type="match status" value="1"/>
</dbReference>
<dbReference type="PANTHER" id="PTHR46268">
    <property type="entry name" value="STRESS RESPONSE PROTEIN NHAX"/>
    <property type="match status" value="1"/>
</dbReference>
<evidence type="ECO:0000259" key="2">
    <source>
        <dbReference type="Pfam" id="PF00582"/>
    </source>
</evidence>
<feature type="domain" description="UspA" evidence="2">
    <location>
        <begin position="2"/>
        <end position="132"/>
    </location>
</feature>
<dbReference type="Proteomes" id="UP000316095">
    <property type="component" value="Unassembled WGS sequence"/>
</dbReference>
<name>A0A5C5XA67_9PLAN</name>